<keyword evidence="4" id="KW-1185">Reference proteome</keyword>
<sequence>MKTSLVVFVVVLAFVVLDLIEALPAALPQGKGKFPPSGKSFGKGSGKGFPQNPPPKNPPQNNPPQNNPPQGFDGNKNPKNPNQGFCAQSGLELTGGKQRKQAGQKSCADTQLGEIPDYYAKSQELNAQGLINGHSHITVQKFFDNVPPNPQNPAFFKGLNDPAKNGVLSVTVDALPPGQYRICTMNSSRGHQGVIMPVANRGAQDD</sequence>
<dbReference type="OrthoDB" id="2336871at2759"/>
<name>A0A9N9NDT7_9GLOM</name>
<comment type="caution">
    <text evidence="3">The sequence shown here is derived from an EMBL/GenBank/DDBJ whole genome shotgun (WGS) entry which is preliminary data.</text>
</comment>
<gene>
    <name evidence="3" type="ORF">RFULGI_LOCUS11613</name>
</gene>
<feature type="chain" id="PRO_5040212297" evidence="2">
    <location>
        <begin position="23"/>
        <end position="206"/>
    </location>
</feature>
<evidence type="ECO:0000313" key="3">
    <source>
        <dbReference type="EMBL" id="CAG8723357.1"/>
    </source>
</evidence>
<dbReference type="PANTHER" id="PTHR34587:SF2">
    <property type="entry name" value="G-PROTEIN COUPLED RECEPTORS FAMILY 1 PROFILE DOMAIN-CONTAINING PROTEIN"/>
    <property type="match status" value="1"/>
</dbReference>
<feature type="non-terminal residue" evidence="3">
    <location>
        <position position="206"/>
    </location>
</feature>
<accession>A0A9N9NDT7</accession>
<evidence type="ECO:0000313" key="4">
    <source>
        <dbReference type="Proteomes" id="UP000789396"/>
    </source>
</evidence>
<proteinExistence type="predicted"/>
<protein>
    <submittedName>
        <fullName evidence="3">4855_t:CDS:1</fullName>
    </submittedName>
</protein>
<evidence type="ECO:0000256" key="1">
    <source>
        <dbReference type="SAM" id="MobiDB-lite"/>
    </source>
</evidence>
<dbReference type="EMBL" id="CAJVPZ010025713">
    <property type="protein sequence ID" value="CAG8723357.1"/>
    <property type="molecule type" value="Genomic_DNA"/>
</dbReference>
<feature type="compositionally biased region" description="Polar residues" evidence="1">
    <location>
        <begin position="77"/>
        <end position="86"/>
    </location>
</feature>
<reference evidence="3" key="1">
    <citation type="submission" date="2021-06" db="EMBL/GenBank/DDBJ databases">
        <authorList>
            <person name="Kallberg Y."/>
            <person name="Tangrot J."/>
            <person name="Rosling A."/>
        </authorList>
    </citation>
    <scope>NUCLEOTIDE SEQUENCE</scope>
    <source>
        <strain evidence="3">IN212</strain>
    </source>
</reference>
<feature type="signal peptide" evidence="2">
    <location>
        <begin position="1"/>
        <end position="22"/>
    </location>
</feature>
<dbReference type="AlphaFoldDB" id="A0A9N9NDT7"/>
<feature type="compositionally biased region" description="Pro residues" evidence="1">
    <location>
        <begin position="51"/>
        <end position="67"/>
    </location>
</feature>
<feature type="region of interest" description="Disordered" evidence="1">
    <location>
        <begin position="27"/>
        <end position="89"/>
    </location>
</feature>
<dbReference type="Proteomes" id="UP000789396">
    <property type="component" value="Unassembled WGS sequence"/>
</dbReference>
<dbReference type="InterPro" id="IPR053216">
    <property type="entry name" value="Appressorial_penetr-assoc"/>
</dbReference>
<evidence type="ECO:0000256" key="2">
    <source>
        <dbReference type="SAM" id="SignalP"/>
    </source>
</evidence>
<keyword evidence="2" id="KW-0732">Signal</keyword>
<organism evidence="3 4">
    <name type="scientific">Racocetra fulgida</name>
    <dbReference type="NCBI Taxonomy" id="60492"/>
    <lineage>
        <taxon>Eukaryota</taxon>
        <taxon>Fungi</taxon>
        <taxon>Fungi incertae sedis</taxon>
        <taxon>Mucoromycota</taxon>
        <taxon>Glomeromycotina</taxon>
        <taxon>Glomeromycetes</taxon>
        <taxon>Diversisporales</taxon>
        <taxon>Gigasporaceae</taxon>
        <taxon>Racocetra</taxon>
    </lineage>
</organism>
<dbReference type="PANTHER" id="PTHR34587">
    <property type="entry name" value="VWFA DOMAIN-CONTAINING PROTEIN"/>
    <property type="match status" value="1"/>
</dbReference>
<feature type="compositionally biased region" description="Low complexity" evidence="1">
    <location>
        <begin position="30"/>
        <end position="40"/>
    </location>
</feature>